<gene>
    <name evidence="2" type="ORF">OOA_08836</name>
</gene>
<dbReference type="InterPro" id="IPR006222">
    <property type="entry name" value="GCVT_N"/>
</dbReference>
<dbReference type="GO" id="GO:0032259">
    <property type="term" value="P:methylation"/>
    <property type="evidence" value="ECO:0007669"/>
    <property type="project" value="UniProtKB-KW"/>
</dbReference>
<organism evidence="2 3">
    <name type="scientific">Providencia burhodogranariea DSM 19968</name>
    <dbReference type="NCBI Taxonomy" id="1141662"/>
    <lineage>
        <taxon>Bacteria</taxon>
        <taxon>Pseudomonadati</taxon>
        <taxon>Pseudomonadota</taxon>
        <taxon>Gammaproteobacteria</taxon>
        <taxon>Enterobacterales</taxon>
        <taxon>Morganellaceae</taxon>
        <taxon>Providencia</taxon>
    </lineage>
</organism>
<dbReference type="Proteomes" id="UP000009336">
    <property type="component" value="Unassembled WGS sequence"/>
</dbReference>
<dbReference type="PIRSF" id="PIRSF006487">
    <property type="entry name" value="GcvT"/>
    <property type="match status" value="1"/>
</dbReference>
<dbReference type="OrthoDB" id="9774591at2"/>
<dbReference type="EMBL" id="AKKL01000022">
    <property type="protein sequence ID" value="EKT61986.1"/>
    <property type="molecule type" value="Genomic_DNA"/>
</dbReference>
<dbReference type="InterPro" id="IPR027266">
    <property type="entry name" value="TrmE/GcvT-like"/>
</dbReference>
<dbReference type="PANTHER" id="PTHR43757">
    <property type="entry name" value="AMINOMETHYLTRANSFERASE"/>
    <property type="match status" value="1"/>
</dbReference>
<sequence>MKRFKMNENANGLSTNYNNASILDCEYQERDDYFAVRNSAIMADYSHYGIVKVYGDEAWRLLNPLVSADISSIRDEQLLYTFFLDENGEIISDAYVVCDNESYILISEWLSSDKLCQLVNNVLVDKKNSKENFQIDEVISLGCEWRTICLEGPYSWEVLSEIFGMDIIGLPLHEYMYVDENIIMRVGKHGEYCYYIMGLEEKLVKIWEDISQLTDKYDLRIGGIDYLRDVRLENPCWEPCVYDSFSRCPIELQMQWAISYDKDDFIGKNAIEMRAEIGVSKRIVGAKIMGKHGKGISLGDRVFYKEEDIGSVVNIGFSHTLKCYIARVFLKYKYSYVGIDDYIIKSKDGDVSFVTSSIPFINNLSSIVNPTEDSYLKK</sequence>
<name>K8WPW8_9GAMM</name>
<reference evidence="2 3" key="1">
    <citation type="journal article" date="2012" name="BMC Genomics">
        <title>Comparative genomics of bacteria in the genus Providencia isolated from wild Drosophila melanogaster.</title>
        <authorList>
            <person name="Galac M.R."/>
            <person name="Lazzaro B.P."/>
        </authorList>
    </citation>
    <scope>NUCLEOTIDE SEQUENCE [LARGE SCALE GENOMIC DNA]</scope>
    <source>
        <strain evidence="2 3">DSM 19968</strain>
    </source>
</reference>
<feature type="domain" description="GCVT N-terminal" evidence="1">
    <location>
        <begin position="31"/>
        <end position="262"/>
    </location>
</feature>
<protein>
    <submittedName>
        <fullName evidence="2">Aminomethyltransferase</fullName>
    </submittedName>
</protein>
<dbReference type="PANTHER" id="PTHR43757:SF2">
    <property type="entry name" value="AMINOMETHYLTRANSFERASE, MITOCHONDRIAL"/>
    <property type="match status" value="1"/>
</dbReference>
<dbReference type="GO" id="GO:0008168">
    <property type="term" value="F:methyltransferase activity"/>
    <property type="evidence" value="ECO:0007669"/>
    <property type="project" value="UniProtKB-KW"/>
</dbReference>
<evidence type="ECO:0000259" key="1">
    <source>
        <dbReference type="Pfam" id="PF01571"/>
    </source>
</evidence>
<dbReference type="Gene3D" id="3.30.1360.120">
    <property type="entry name" value="Probable tRNA modification gtpase trme, domain 1"/>
    <property type="match status" value="1"/>
</dbReference>
<dbReference type="SUPFAM" id="SSF103025">
    <property type="entry name" value="Folate-binding domain"/>
    <property type="match status" value="1"/>
</dbReference>
<keyword evidence="2" id="KW-0808">Transferase</keyword>
<dbReference type="RefSeq" id="WP_008911785.1">
    <property type="nucleotide sequence ID" value="NZ_KB233222.1"/>
</dbReference>
<dbReference type="eggNOG" id="COG0404">
    <property type="taxonomic scope" value="Bacteria"/>
</dbReference>
<comment type="caution">
    <text evidence="2">The sequence shown here is derived from an EMBL/GenBank/DDBJ whole genome shotgun (WGS) entry which is preliminary data.</text>
</comment>
<dbReference type="HOGENOM" id="CLU_007884_10_2_6"/>
<dbReference type="AlphaFoldDB" id="K8WPW8"/>
<accession>K8WPW8</accession>
<dbReference type="InterPro" id="IPR028896">
    <property type="entry name" value="GcvT/YgfZ/DmdA"/>
</dbReference>
<dbReference type="PATRIC" id="fig|1141662.3.peg.1788"/>
<keyword evidence="3" id="KW-1185">Reference proteome</keyword>
<evidence type="ECO:0000313" key="3">
    <source>
        <dbReference type="Proteomes" id="UP000009336"/>
    </source>
</evidence>
<evidence type="ECO:0000313" key="2">
    <source>
        <dbReference type="EMBL" id="EKT61986.1"/>
    </source>
</evidence>
<dbReference type="Pfam" id="PF01571">
    <property type="entry name" value="GCV_T"/>
    <property type="match status" value="1"/>
</dbReference>
<proteinExistence type="predicted"/>
<dbReference type="STRING" id="1141662.OOA_08836"/>
<keyword evidence="2" id="KW-0489">Methyltransferase</keyword>